<proteinExistence type="predicted"/>
<dbReference type="EMBL" id="GBRH01208647">
    <property type="protein sequence ID" value="JAD89248.1"/>
    <property type="molecule type" value="Transcribed_RNA"/>
</dbReference>
<accession>A0A0A9DRC7</accession>
<protein>
    <submittedName>
        <fullName evidence="1">Uncharacterized protein</fullName>
    </submittedName>
</protein>
<sequence length="30" mass="3494">MRESGVSVASYMITTLRFFLQIPERPHTLL</sequence>
<organism evidence="1">
    <name type="scientific">Arundo donax</name>
    <name type="common">Giant reed</name>
    <name type="synonym">Donax arundinaceus</name>
    <dbReference type="NCBI Taxonomy" id="35708"/>
    <lineage>
        <taxon>Eukaryota</taxon>
        <taxon>Viridiplantae</taxon>
        <taxon>Streptophyta</taxon>
        <taxon>Embryophyta</taxon>
        <taxon>Tracheophyta</taxon>
        <taxon>Spermatophyta</taxon>
        <taxon>Magnoliopsida</taxon>
        <taxon>Liliopsida</taxon>
        <taxon>Poales</taxon>
        <taxon>Poaceae</taxon>
        <taxon>PACMAD clade</taxon>
        <taxon>Arundinoideae</taxon>
        <taxon>Arundineae</taxon>
        <taxon>Arundo</taxon>
    </lineage>
</organism>
<dbReference type="AlphaFoldDB" id="A0A0A9DRC7"/>
<reference evidence="1" key="1">
    <citation type="submission" date="2014-09" db="EMBL/GenBank/DDBJ databases">
        <authorList>
            <person name="Magalhaes I.L.F."/>
            <person name="Oliveira U."/>
            <person name="Santos F.R."/>
            <person name="Vidigal T.H.D.A."/>
            <person name="Brescovit A.D."/>
            <person name="Santos A.J."/>
        </authorList>
    </citation>
    <scope>NUCLEOTIDE SEQUENCE</scope>
    <source>
        <tissue evidence="1">Shoot tissue taken approximately 20 cm above the soil surface</tissue>
    </source>
</reference>
<name>A0A0A9DRC7_ARUDO</name>
<evidence type="ECO:0000313" key="1">
    <source>
        <dbReference type="EMBL" id="JAD89248.1"/>
    </source>
</evidence>
<reference evidence="1" key="2">
    <citation type="journal article" date="2015" name="Data Brief">
        <title>Shoot transcriptome of the giant reed, Arundo donax.</title>
        <authorList>
            <person name="Barrero R.A."/>
            <person name="Guerrero F.D."/>
            <person name="Moolhuijzen P."/>
            <person name="Goolsby J.A."/>
            <person name="Tidwell J."/>
            <person name="Bellgard S.E."/>
            <person name="Bellgard M.I."/>
        </authorList>
    </citation>
    <scope>NUCLEOTIDE SEQUENCE</scope>
    <source>
        <tissue evidence="1">Shoot tissue taken approximately 20 cm above the soil surface</tissue>
    </source>
</reference>